<dbReference type="CDD" id="cd17932">
    <property type="entry name" value="DEXQc_UvrD"/>
    <property type="match status" value="1"/>
</dbReference>
<keyword evidence="7" id="KW-0413">Isomerase</keyword>
<dbReference type="PANTHER" id="PTHR11070:SF2">
    <property type="entry name" value="ATP-DEPENDENT DNA HELICASE SRS2"/>
    <property type="match status" value="1"/>
</dbReference>
<evidence type="ECO:0000256" key="9">
    <source>
        <dbReference type="ARBA" id="ARBA00034808"/>
    </source>
</evidence>
<keyword evidence="2 11" id="KW-0547">Nucleotide-binding</keyword>
<dbReference type="PROSITE" id="PS51198">
    <property type="entry name" value="UVRD_HELICASE_ATP_BIND"/>
    <property type="match status" value="1"/>
</dbReference>
<gene>
    <name evidence="14" type="ORF">SEML1_0668</name>
</gene>
<dbReference type="InterPro" id="IPR027417">
    <property type="entry name" value="P-loop_NTPase"/>
</dbReference>
<evidence type="ECO:0000256" key="11">
    <source>
        <dbReference type="PROSITE-ProRule" id="PRU00560"/>
    </source>
</evidence>
<dbReference type="EC" id="5.6.2.4" evidence="9"/>
<evidence type="ECO:0000256" key="5">
    <source>
        <dbReference type="ARBA" id="ARBA00022840"/>
    </source>
</evidence>
<dbReference type="PROSITE" id="PS51217">
    <property type="entry name" value="UVRD_HELICASE_CTER"/>
    <property type="match status" value="1"/>
</dbReference>
<dbReference type="InterPro" id="IPR014016">
    <property type="entry name" value="UvrD-like_ATP-bd"/>
</dbReference>
<evidence type="ECO:0000259" key="12">
    <source>
        <dbReference type="PROSITE" id="PS51198"/>
    </source>
</evidence>
<dbReference type="InterPro" id="IPR013986">
    <property type="entry name" value="DExx_box_DNA_helicase_dom_sf"/>
</dbReference>
<dbReference type="SUPFAM" id="SSF52540">
    <property type="entry name" value="P-loop containing nucleoside triphosphate hydrolases"/>
    <property type="match status" value="1"/>
</dbReference>
<dbReference type="InterPro" id="IPR000212">
    <property type="entry name" value="DNA_helicase_UvrD/REP"/>
</dbReference>
<dbReference type="Pfam" id="PF00580">
    <property type="entry name" value="UvrD-helicase"/>
    <property type="match status" value="1"/>
</dbReference>
<dbReference type="EMBL" id="CP124550">
    <property type="protein sequence ID" value="WIO46277.1"/>
    <property type="molecule type" value="Genomic_DNA"/>
</dbReference>
<evidence type="ECO:0000259" key="13">
    <source>
        <dbReference type="PROSITE" id="PS51217"/>
    </source>
</evidence>
<proteinExistence type="inferred from homology"/>
<feature type="binding site" evidence="11">
    <location>
        <begin position="26"/>
        <end position="33"/>
    </location>
    <ligand>
        <name>ATP</name>
        <dbReference type="ChEBI" id="CHEBI:30616"/>
    </ligand>
</feature>
<feature type="domain" description="UvrD-like helicase ATP-binding" evidence="12">
    <location>
        <begin position="5"/>
        <end position="287"/>
    </location>
</feature>
<keyword evidence="5 11" id="KW-0067">ATP-binding</keyword>
<evidence type="ECO:0000256" key="7">
    <source>
        <dbReference type="ARBA" id="ARBA00023235"/>
    </source>
</evidence>
<organism evidence="14 15">
    <name type="scientific">Candidatus Southlakia epibionticum</name>
    <dbReference type="NCBI Taxonomy" id="3043284"/>
    <lineage>
        <taxon>Bacteria</taxon>
        <taxon>Candidatus Saccharimonadota</taxon>
        <taxon>Candidatus Saccharimonadia</taxon>
        <taxon>Candidatus Saccharimonadales</taxon>
        <taxon>Candidatus Saccharimonadaceae</taxon>
        <taxon>Candidatus Southlakia</taxon>
    </lineage>
</organism>
<accession>A0ABY8WYL8</accession>
<name>A0ABY8WYL8_9BACT</name>
<comment type="similarity">
    <text evidence="1">Belongs to the helicase family. UvrD subfamily.</text>
</comment>
<evidence type="ECO:0000256" key="6">
    <source>
        <dbReference type="ARBA" id="ARBA00023125"/>
    </source>
</evidence>
<keyword evidence="6" id="KW-0238">DNA-binding</keyword>
<keyword evidence="15" id="KW-1185">Reference proteome</keyword>
<dbReference type="Pfam" id="PF13361">
    <property type="entry name" value="UvrD_C"/>
    <property type="match status" value="1"/>
</dbReference>
<evidence type="ECO:0000313" key="14">
    <source>
        <dbReference type="EMBL" id="WIO46277.1"/>
    </source>
</evidence>
<evidence type="ECO:0000313" key="15">
    <source>
        <dbReference type="Proteomes" id="UP001177295"/>
    </source>
</evidence>
<feature type="domain" description="UvrD-like helicase C-terminal" evidence="13">
    <location>
        <begin position="288"/>
        <end position="556"/>
    </location>
</feature>
<dbReference type="RefSeq" id="WP_376753811.1">
    <property type="nucleotide sequence ID" value="NZ_CP124550.1"/>
</dbReference>
<dbReference type="Gene3D" id="1.10.10.160">
    <property type="match status" value="1"/>
</dbReference>
<evidence type="ECO:0000256" key="3">
    <source>
        <dbReference type="ARBA" id="ARBA00022801"/>
    </source>
</evidence>
<reference evidence="14 15" key="1">
    <citation type="journal article" date="2023" name="Cell">
        <title>Genetic manipulation of Patescibacteria provides mechanistic insights into microbial dark matter and the epibiotic lifestyle.</title>
        <authorList>
            <person name="Wang Y."/>
            <person name="Gallagher L.A."/>
            <person name="Andrade P.A."/>
            <person name="Liu A."/>
            <person name="Humphreys I.R."/>
            <person name="Turkarslan S."/>
            <person name="Cutler K.J."/>
            <person name="Arrieta-Ortiz M.L."/>
            <person name="Li Y."/>
            <person name="Radey M.C."/>
            <person name="McLean J.S."/>
            <person name="Cong Q."/>
            <person name="Baker D."/>
            <person name="Baliga N.S."/>
            <person name="Peterson S.B."/>
            <person name="Mougous J.D."/>
        </authorList>
    </citation>
    <scope>NUCLEOTIDE SEQUENCE [LARGE SCALE GENOMIC DNA]</scope>
    <source>
        <strain evidence="14 15">ML1</strain>
    </source>
</reference>
<dbReference type="Gene3D" id="1.10.486.10">
    <property type="entry name" value="PCRA, domain 4"/>
    <property type="match status" value="1"/>
</dbReference>
<keyword evidence="4 11" id="KW-0347">Helicase</keyword>
<keyword evidence="3 11" id="KW-0378">Hydrolase</keyword>
<sequence>MDVLEGLNDAQKQAVETTAGPLLVLAGAGSGKTKTLTHRIAYLLTHERVWPNEILAVTFTNKAAREMRERLAHLTRQENSRRFMPWMGTFHGICVRILRMDGAHIGVPQNFIIYDEDDRQGLIKQAMKQLSIGTDKVKPRAVSSAISNAKNDLLTPDEYAANANYPFQQSVAKIYDTYERLRSEAGALDFDDLLIETVRLLRDVPDVRSKYRRRFKHILIDEYQDTNAAQYAIVKFLVNDARNICVVGDDWQSIYSWRGADFKNILNFERDFPGATVVKLEQNYRSTGAILDAAQQVISKNLERTNKTLWTSEGHGTPVQVQAVMDESEEAYVVASRITAQTSIGARDFGDFAVLYRTNAQSFAFERAFMQQRIPYQLVGGVRFYDRKEIKDIVAYLRLLYQPNDRMSFSRIVNVPARGLGATSVEKFLLWQAETDMDIVAALANADQTSMLTPRAKNAFMQLGDTLGALQARVMSSTNPSEIIEQLIEKTGYRDYVLDGTPQAEEREANLGVLAADAQAFATLPDFLEEVALMSTADQANDAAKVTLMTLHAAKGLEFPVVFMAGMEDGLFPSERALEEGPRNLEEERRLCYVGMTRARQELYLTYAQSRQQFGQRSYNMPSRFLEDMGAELFAPQPARPPQPQYNEFVMNYDIGDQVRSPQFGAGEIVDIDGLAVSVTFENGVTKKLNVEYARLEKLA</sequence>
<dbReference type="Proteomes" id="UP001177295">
    <property type="component" value="Chromosome"/>
</dbReference>
<evidence type="ECO:0000256" key="1">
    <source>
        <dbReference type="ARBA" id="ARBA00009922"/>
    </source>
</evidence>
<evidence type="ECO:0000256" key="10">
    <source>
        <dbReference type="ARBA" id="ARBA00048988"/>
    </source>
</evidence>
<dbReference type="CDD" id="cd18807">
    <property type="entry name" value="SF1_C_UvrD"/>
    <property type="match status" value="1"/>
</dbReference>
<dbReference type="Gene3D" id="3.40.50.300">
    <property type="entry name" value="P-loop containing nucleotide triphosphate hydrolases"/>
    <property type="match status" value="2"/>
</dbReference>
<comment type="catalytic activity">
    <reaction evidence="8">
        <text>Couples ATP hydrolysis with the unwinding of duplex DNA by translocating in the 3'-5' direction.</text>
        <dbReference type="EC" id="5.6.2.4"/>
    </reaction>
</comment>
<evidence type="ECO:0000256" key="2">
    <source>
        <dbReference type="ARBA" id="ARBA00022741"/>
    </source>
</evidence>
<dbReference type="InterPro" id="IPR014017">
    <property type="entry name" value="DNA_helicase_UvrD-like_C"/>
</dbReference>
<evidence type="ECO:0000256" key="4">
    <source>
        <dbReference type="ARBA" id="ARBA00022806"/>
    </source>
</evidence>
<comment type="catalytic activity">
    <reaction evidence="10">
        <text>ATP + H2O = ADP + phosphate + H(+)</text>
        <dbReference type="Rhea" id="RHEA:13065"/>
        <dbReference type="ChEBI" id="CHEBI:15377"/>
        <dbReference type="ChEBI" id="CHEBI:15378"/>
        <dbReference type="ChEBI" id="CHEBI:30616"/>
        <dbReference type="ChEBI" id="CHEBI:43474"/>
        <dbReference type="ChEBI" id="CHEBI:456216"/>
        <dbReference type="EC" id="5.6.2.4"/>
    </reaction>
</comment>
<dbReference type="PANTHER" id="PTHR11070">
    <property type="entry name" value="UVRD / RECB / PCRA DNA HELICASE FAMILY MEMBER"/>
    <property type="match status" value="1"/>
</dbReference>
<dbReference type="GO" id="GO:0004386">
    <property type="term" value="F:helicase activity"/>
    <property type="evidence" value="ECO:0007669"/>
    <property type="project" value="UniProtKB-KW"/>
</dbReference>
<evidence type="ECO:0000256" key="8">
    <source>
        <dbReference type="ARBA" id="ARBA00034617"/>
    </source>
</evidence>
<protein>
    <recommendedName>
        <fullName evidence="9">DNA 3'-5' helicase</fullName>
        <ecNumber evidence="9">5.6.2.4</ecNumber>
    </recommendedName>
</protein>